<sequence>MRRRRNSNIKHEQNTIEQPGTYDQKSQGDGTEKQETFPQDVKVIYQHHNAIQELPGDDPPQSSMISELDSIRPVSELEYIAYNGDRSAASPGARVVSPILPNIVEMGERKSSPPPDDVALPAQDGDDGAIPDLSDNNRAAGKQTDETFLPAQTE</sequence>
<evidence type="ECO:0000256" key="1">
    <source>
        <dbReference type="SAM" id="MobiDB-lite"/>
    </source>
</evidence>
<evidence type="ECO:0000313" key="2">
    <source>
        <dbReference type="EMBL" id="QRC90047.1"/>
    </source>
</evidence>
<organism evidence="2 3">
    <name type="scientific">Phaeosphaeria nodorum (strain SN15 / ATCC MYA-4574 / FGSC 10173)</name>
    <name type="common">Glume blotch fungus</name>
    <name type="synonym">Parastagonospora nodorum</name>
    <dbReference type="NCBI Taxonomy" id="321614"/>
    <lineage>
        <taxon>Eukaryota</taxon>
        <taxon>Fungi</taxon>
        <taxon>Dikarya</taxon>
        <taxon>Ascomycota</taxon>
        <taxon>Pezizomycotina</taxon>
        <taxon>Dothideomycetes</taxon>
        <taxon>Pleosporomycetidae</taxon>
        <taxon>Pleosporales</taxon>
        <taxon>Pleosporineae</taxon>
        <taxon>Phaeosphaeriaceae</taxon>
        <taxon>Parastagonospora</taxon>
    </lineage>
</organism>
<feature type="compositionally biased region" description="Polar residues" evidence="1">
    <location>
        <begin position="15"/>
        <end position="29"/>
    </location>
</feature>
<feature type="region of interest" description="Disordered" evidence="1">
    <location>
        <begin position="1"/>
        <end position="38"/>
    </location>
</feature>
<accession>A0A7U2ENI2</accession>
<dbReference type="VEuPathDB" id="FungiDB:JI435_094720"/>
<protein>
    <submittedName>
        <fullName evidence="2">Uncharacterized protein</fullName>
    </submittedName>
</protein>
<dbReference type="EMBL" id="CP069023">
    <property type="protein sequence ID" value="QRC90047.1"/>
    <property type="molecule type" value="Genomic_DNA"/>
</dbReference>
<dbReference type="AlphaFoldDB" id="A0A7U2ENI2"/>
<name>A0A7U2ENI2_PHANO</name>
<proteinExistence type="predicted"/>
<evidence type="ECO:0000313" key="3">
    <source>
        <dbReference type="Proteomes" id="UP000663193"/>
    </source>
</evidence>
<gene>
    <name evidence="2" type="ORF">JI435_094720</name>
</gene>
<dbReference type="OrthoDB" id="10662409at2759"/>
<reference evidence="3" key="1">
    <citation type="journal article" date="2021" name="BMC Genomics">
        <title>Chromosome-level genome assembly and manually-curated proteome of model necrotroph Parastagonospora nodorum Sn15 reveals a genome-wide trove of candidate effector homologs, and redundancy of virulence-related functions within an accessory chromosome.</title>
        <authorList>
            <person name="Bertazzoni S."/>
            <person name="Jones D.A.B."/>
            <person name="Phan H.T."/>
            <person name="Tan K.-C."/>
            <person name="Hane J.K."/>
        </authorList>
    </citation>
    <scope>NUCLEOTIDE SEQUENCE [LARGE SCALE GENOMIC DNA]</scope>
    <source>
        <strain evidence="3">SN15 / ATCC MYA-4574 / FGSC 10173)</strain>
    </source>
</reference>
<feature type="region of interest" description="Disordered" evidence="1">
    <location>
        <begin position="106"/>
        <end position="154"/>
    </location>
</feature>
<dbReference type="Proteomes" id="UP000663193">
    <property type="component" value="Chromosome 1"/>
</dbReference>
<keyword evidence="3" id="KW-1185">Reference proteome</keyword>